<sequence length="103" mass="12166">MPQSKKKEKQCVLSHLLSDGIGKWGQKNKSGRSHAAFPDKFGNRLSIESIRPAPETRGEREDKSNRHWWDSSKSRVYRSFIPIFIYFFPWDLKIQEDEGREQK</sequence>
<name>A0A8X6T3E5_NEPPI</name>
<keyword evidence="2" id="KW-1185">Reference proteome</keyword>
<comment type="caution">
    <text evidence="1">The sequence shown here is derived from an EMBL/GenBank/DDBJ whole genome shotgun (WGS) entry which is preliminary data.</text>
</comment>
<evidence type="ECO:0000313" key="1">
    <source>
        <dbReference type="EMBL" id="GFS76976.1"/>
    </source>
</evidence>
<protein>
    <submittedName>
        <fullName evidence="1">Uncharacterized protein</fullName>
    </submittedName>
</protein>
<dbReference type="EMBL" id="BMAW01002100">
    <property type="protein sequence ID" value="GFS76976.1"/>
    <property type="molecule type" value="Genomic_DNA"/>
</dbReference>
<proteinExistence type="predicted"/>
<dbReference type="AlphaFoldDB" id="A0A8X6T3E5"/>
<gene>
    <name evidence="1" type="ORF">NPIL_227161</name>
</gene>
<evidence type="ECO:0000313" key="2">
    <source>
        <dbReference type="Proteomes" id="UP000887013"/>
    </source>
</evidence>
<dbReference type="Proteomes" id="UP000887013">
    <property type="component" value="Unassembled WGS sequence"/>
</dbReference>
<organism evidence="1 2">
    <name type="scientific">Nephila pilipes</name>
    <name type="common">Giant wood spider</name>
    <name type="synonym">Nephila maculata</name>
    <dbReference type="NCBI Taxonomy" id="299642"/>
    <lineage>
        <taxon>Eukaryota</taxon>
        <taxon>Metazoa</taxon>
        <taxon>Ecdysozoa</taxon>
        <taxon>Arthropoda</taxon>
        <taxon>Chelicerata</taxon>
        <taxon>Arachnida</taxon>
        <taxon>Araneae</taxon>
        <taxon>Araneomorphae</taxon>
        <taxon>Entelegynae</taxon>
        <taxon>Araneoidea</taxon>
        <taxon>Nephilidae</taxon>
        <taxon>Nephila</taxon>
    </lineage>
</organism>
<reference evidence="1" key="1">
    <citation type="submission" date="2020-08" db="EMBL/GenBank/DDBJ databases">
        <title>Multicomponent nature underlies the extraordinary mechanical properties of spider dragline silk.</title>
        <authorList>
            <person name="Kono N."/>
            <person name="Nakamura H."/>
            <person name="Mori M."/>
            <person name="Yoshida Y."/>
            <person name="Ohtoshi R."/>
            <person name="Malay A.D."/>
            <person name="Moran D.A.P."/>
            <person name="Tomita M."/>
            <person name="Numata K."/>
            <person name="Arakawa K."/>
        </authorList>
    </citation>
    <scope>NUCLEOTIDE SEQUENCE</scope>
</reference>
<accession>A0A8X6T3E5</accession>